<dbReference type="InterPro" id="IPR036397">
    <property type="entry name" value="RNaseH_sf"/>
</dbReference>
<dbReference type="AlphaFoldDB" id="A0AAJ4XTS5"/>
<evidence type="ECO:0000313" key="1">
    <source>
        <dbReference type="EMBL" id="SNX87912.1"/>
    </source>
</evidence>
<dbReference type="GO" id="GO:0003676">
    <property type="term" value="F:nucleic acid binding"/>
    <property type="evidence" value="ECO:0007669"/>
    <property type="project" value="InterPro"/>
</dbReference>
<accession>A0AAJ4XTS5</accession>
<organism evidence="1 2">
    <name type="scientific">Melanopsichium pennsylvanicum</name>
    <dbReference type="NCBI Taxonomy" id="63383"/>
    <lineage>
        <taxon>Eukaryota</taxon>
        <taxon>Fungi</taxon>
        <taxon>Dikarya</taxon>
        <taxon>Basidiomycota</taxon>
        <taxon>Ustilaginomycotina</taxon>
        <taxon>Ustilaginomycetes</taxon>
        <taxon>Ustilaginales</taxon>
        <taxon>Ustilaginaceae</taxon>
        <taxon>Melanopsichium</taxon>
    </lineage>
</organism>
<protein>
    <submittedName>
        <fullName evidence="1">Uncharacterized protein</fullName>
    </submittedName>
</protein>
<name>A0AAJ4XTS5_9BASI</name>
<evidence type="ECO:0000313" key="2">
    <source>
        <dbReference type="Proteomes" id="UP001294444"/>
    </source>
</evidence>
<sequence length="112" mass="12801">MKFALKHKNWTVEDWKWVIWSDETKINFTGPDGGKQCWVKDAGFSSKLVKPTVKFGGGCIMIWGCMTWEGIGTMCMVIGRMDSSQYIEMLDEKLTKTMLEMCNGYSLTNLIL</sequence>
<proteinExistence type="predicted"/>
<comment type="caution">
    <text evidence="1">The sequence shown here is derived from an EMBL/GenBank/DDBJ whole genome shotgun (WGS) entry which is preliminary data.</text>
</comment>
<reference evidence="1" key="1">
    <citation type="submission" date="2023-10" db="EMBL/GenBank/DDBJ databases">
        <authorList>
            <person name="Guldener U."/>
        </authorList>
    </citation>
    <scope>NUCLEOTIDE SEQUENCE</scope>
    <source>
        <strain evidence="1">Mp4</strain>
    </source>
</reference>
<dbReference type="Gene3D" id="3.30.420.10">
    <property type="entry name" value="Ribonuclease H-like superfamily/Ribonuclease H"/>
    <property type="match status" value="1"/>
</dbReference>
<dbReference type="EMBL" id="OAPG01000022">
    <property type="protein sequence ID" value="SNX87912.1"/>
    <property type="molecule type" value="Genomic_DNA"/>
</dbReference>
<dbReference type="Proteomes" id="UP001294444">
    <property type="component" value="Unassembled WGS sequence"/>
</dbReference>
<gene>
    <name evidence="1" type="ORF">MEPE_06623</name>
</gene>
<keyword evidence="2" id="KW-1185">Reference proteome</keyword>